<dbReference type="Pfam" id="PF20576">
    <property type="entry name" value="HEWD"/>
    <property type="match status" value="1"/>
</dbReference>
<dbReference type="KEGG" id="halx:M0R89_16165"/>
<organism evidence="2 3">
    <name type="scientific">Halorussus limi</name>
    <dbReference type="NCBI Taxonomy" id="2938695"/>
    <lineage>
        <taxon>Archaea</taxon>
        <taxon>Methanobacteriati</taxon>
        <taxon>Methanobacteriota</taxon>
        <taxon>Stenosarchaea group</taxon>
        <taxon>Halobacteria</taxon>
        <taxon>Halobacteriales</taxon>
        <taxon>Haladaptataceae</taxon>
        <taxon>Halorussus</taxon>
    </lineage>
</organism>
<sequence>MVELDPPNERECQRCGRRDVWDPDATTWRIDGETRAGNPHCIHEWDINGAYRSIRK</sequence>
<feature type="domain" description="HEWD" evidence="1">
    <location>
        <begin position="2"/>
        <end position="54"/>
    </location>
</feature>
<protein>
    <recommendedName>
        <fullName evidence="1">HEWD domain-containing protein</fullName>
    </recommendedName>
</protein>
<dbReference type="Proteomes" id="UP000830729">
    <property type="component" value="Chromosome"/>
</dbReference>
<keyword evidence="3" id="KW-1185">Reference proteome</keyword>
<gene>
    <name evidence="2" type="ORF">M0R89_16165</name>
</gene>
<proteinExistence type="predicted"/>
<evidence type="ECO:0000313" key="3">
    <source>
        <dbReference type="Proteomes" id="UP000830729"/>
    </source>
</evidence>
<dbReference type="InterPro" id="IPR046782">
    <property type="entry name" value="HEWD"/>
</dbReference>
<reference evidence="2 3" key="1">
    <citation type="submission" date="2022-04" db="EMBL/GenBank/DDBJ databases">
        <title>Diverse halophilic archaea isolated from saline environments.</title>
        <authorList>
            <person name="Cui H.-L."/>
        </authorList>
    </citation>
    <scope>NUCLEOTIDE SEQUENCE [LARGE SCALE GENOMIC DNA]</scope>
    <source>
        <strain evidence="2 3">XZYJT49</strain>
    </source>
</reference>
<dbReference type="EMBL" id="CP096659">
    <property type="protein sequence ID" value="UPV74061.1"/>
    <property type="molecule type" value="Genomic_DNA"/>
</dbReference>
<dbReference type="RefSeq" id="WP_248650109.1">
    <property type="nucleotide sequence ID" value="NZ_CP096659.1"/>
</dbReference>
<name>A0A8U0HTD6_9EURY</name>
<evidence type="ECO:0000313" key="2">
    <source>
        <dbReference type="EMBL" id="UPV74061.1"/>
    </source>
</evidence>
<dbReference type="GeneID" id="72186766"/>
<evidence type="ECO:0000259" key="1">
    <source>
        <dbReference type="Pfam" id="PF20576"/>
    </source>
</evidence>
<dbReference type="AlphaFoldDB" id="A0A8U0HTD6"/>
<accession>A0A8U0HTD6</accession>